<dbReference type="GO" id="GO:0044341">
    <property type="term" value="P:sodium-dependent phosphate transport"/>
    <property type="evidence" value="ECO:0007669"/>
    <property type="project" value="InterPro"/>
</dbReference>
<dbReference type="SUPFAM" id="SSF109755">
    <property type="entry name" value="PhoU-like"/>
    <property type="match status" value="1"/>
</dbReference>
<feature type="domain" description="PhoU" evidence="7">
    <location>
        <begin position="468"/>
        <end position="547"/>
    </location>
</feature>
<dbReference type="EMBL" id="CP015405">
    <property type="protein sequence ID" value="ANU74376.1"/>
    <property type="molecule type" value="Genomic_DNA"/>
</dbReference>
<feature type="transmembrane region" description="Helical" evidence="6">
    <location>
        <begin position="286"/>
        <end position="308"/>
    </location>
</feature>
<keyword evidence="5 6" id="KW-0472">Membrane</keyword>
<evidence type="ECO:0000313" key="9">
    <source>
        <dbReference type="Proteomes" id="UP000092574"/>
    </source>
</evidence>
<dbReference type="InterPro" id="IPR026022">
    <property type="entry name" value="PhoU_dom"/>
</dbReference>
<evidence type="ECO:0000256" key="6">
    <source>
        <dbReference type="SAM" id="Phobius"/>
    </source>
</evidence>
<evidence type="ECO:0000256" key="1">
    <source>
        <dbReference type="ARBA" id="ARBA00004651"/>
    </source>
</evidence>
<dbReference type="Gene3D" id="1.20.58.220">
    <property type="entry name" value="Phosphate transport system protein phou homolog 2, domain 2"/>
    <property type="match status" value="1"/>
</dbReference>
<comment type="subcellular location">
    <subcellularLocation>
        <location evidence="1">Cell membrane</location>
        <topology evidence="1">Multi-pass membrane protein</topology>
    </subcellularLocation>
</comment>
<dbReference type="GO" id="GO:0005436">
    <property type="term" value="F:sodium:phosphate symporter activity"/>
    <property type="evidence" value="ECO:0007669"/>
    <property type="project" value="InterPro"/>
</dbReference>
<dbReference type="OrthoDB" id="9763003at2"/>
<evidence type="ECO:0000256" key="4">
    <source>
        <dbReference type="ARBA" id="ARBA00022989"/>
    </source>
</evidence>
<dbReference type="InterPro" id="IPR038078">
    <property type="entry name" value="PhoU-like_sf"/>
</dbReference>
<dbReference type="KEGG" id="byl:A4V09_00440"/>
<evidence type="ECO:0000256" key="3">
    <source>
        <dbReference type="ARBA" id="ARBA00022692"/>
    </source>
</evidence>
<keyword evidence="2" id="KW-1003">Cell membrane</keyword>
<keyword evidence="9" id="KW-1185">Reference proteome</keyword>
<dbReference type="AlphaFoldDB" id="A0A1C7I439"/>
<dbReference type="InterPro" id="IPR004633">
    <property type="entry name" value="NaPi_cotrn-rel/YqeW-like"/>
</dbReference>
<feature type="transmembrane region" description="Helical" evidence="6">
    <location>
        <begin position="255"/>
        <end position="274"/>
    </location>
</feature>
<dbReference type="PANTHER" id="PTHR10010">
    <property type="entry name" value="SOLUTE CARRIER FAMILY 34 SODIUM PHOSPHATE , MEMBER 2-RELATED"/>
    <property type="match status" value="1"/>
</dbReference>
<sequence>MDFFSILTLVGGLALFLYGMNVMGDGLAKVSGGKMERILETLTSNPLKAVGLGAAVTAVIQSSSATTVMVVGFVNSGIMKLSQAVGVIMGANIGTTITSWILSLSGIQSDNFFIQLFKPSTFSPVLAIVGVAFLMFAKSEKKKDIGMIFIGFAVLMFGMESMSSAVKPLADVPEFTGILTQFSNPILGMIAGTVLTAVIQSSSASVGILQALCVTGAVSFDVAIPIIMGQNIGTCVTALLSAVGAKKNAKRAAMVHLYFNVIGTVTFMILFYALNSFIHFGFMGHAANAAGIAIVHTTFNVFATLVLLPFSRGLEKLATLTIRDKEEEAKASPQDIQTQLLDVRFLDKPAFAMEQSRHVVDSMARDAQESLRKALSLIDNYDENGAEDVVSLEDHVDRYEDALGTYLVKLSQKDLNQKDSHDLSIMLHCIGDFERISDHAVNIMQSAKEMYAKNMKFSDKAIQELHVIAKAVEDIFDSAYKVFAGQDQELAKSVEPLEQVIDELNMELKARHIRRLREGKCTIEQGFVLSDITTSLERIADHCSNIAVCITQVPDDAFDTHSYLEHMKREDNSEFQRVMELSRSHYQLP</sequence>
<gene>
    <name evidence="8" type="ORF">A4V09_00440</name>
</gene>
<feature type="transmembrane region" description="Helical" evidence="6">
    <location>
        <begin position="52"/>
        <end position="74"/>
    </location>
</feature>
<dbReference type="STRING" id="1796616.A4V09_00440"/>
<evidence type="ECO:0000259" key="7">
    <source>
        <dbReference type="Pfam" id="PF01895"/>
    </source>
</evidence>
<keyword evidence="4 6" id="KW-1133">Transmembrane helix</keyword>
<proteinExistence type="predicted"/>
<dbReference type="NCBIfam" id="NF037997">
    <property type="entry name" value="Na_Pi_symport"/>
    <property type="match status" value="1"/>
</dbReference>
<protein>
    <submittedName>
        <fullName evidence="8">Na/Pi cotransporter</fullName>
    </submittedName>
</protein>
<keyword evidence="3 6" id="KW-0812">Transmembrane</keyword>
<dbReference type="GO" id="GO:0005886">
    <property type="term" value="C:plasma membrane"/>
    <property type="evidence" value="ECO:0007669"/>
    <property type="project" value="UniProtKB-SubCell"/>
</dbReference>
<dbReference type="InterPro" id="IPR003841">
    <property type="entry name" value="Na/Pi_transpt"/>
</dbReference>
<feature type="transmembrane region" description="Helical" evidence="6">
    <location>
        <begin position="81"/>
        <end position="102"/>
    </location>
</feature>
<dbReference type="NCBIfam" id="TIGR00704">
    <property type="entry name" value="NaPi_cotrn_rel"/>
    <property type="match status" value="1"/>
</dbReference>
<name>A0A1C7I439_9FIRM</name>
<feature type="domain" description="PhoU" evidence="7">
    <location>
        <begin position="361"/>
        <end position="446"/>
    </location>
</feature>
<dbReference type="PANTHER" id="PTHR10010:SF46">
    <property type="entry name" value="SODIUM-DEPENDENT PHOSPHATE TRANSPORT PROTEIN 2B"/>
    <property type="match status" value="1"/>
</dbReference>
<evidence type="ECO:0000256" key="5">
    <source>
        <dbReference type="ARBA" id="ARBA00023136"/>
    </source>
</evidence>
<evidence type="ECO:0000313" key="8">
    <source>
        <dbReference type="EMBL" id="ANU74376.1"/>
    </source>
</evidence>
<dbReference type="Proteomes" id="UP000092574">
    <property type="component" value="Chromosome"/>
</dbReference>
<feature type="transmembrane region" description="Helical" evidence="6">
    <location>
        <begin position="145"/>
        <end position="166"/>
    </location>
</feature>
<reference evidence="8" key="1">
    <citation type="submission" date="2017-04" db="EMBL/GenBank/DDBJ databases">
        <title>Complete Genome Sequences of Twelve Strains of a Stable Defined Moderately Diverse Mouse Microbiota 2 (sDMDMm2).</title>
        <authorList>
            <person name="Uchimura Y."/>
            <person name="Wyss M."/>
            <person name="Brugiroux S."/>
            <person name="Limenitakis J.P."/>
            <person name="Stecher B."/>
            <person name="McCoy K.D."/>
            <person name="Macpherson A.J."/>
        </authorList>
    </citation>
    <scope>NUCLEOTIDE SEQUENCE</scope>
    <source>
        <strain evidence="8">YL58</strain>
    </source>
</reference>
<feature type="transmembrane region" description="Helical" evidence="6">
    <location>
        <begin position="122"/>
        <end position="138"/>
    </location>
</feature>
<evidence type="ECO:0000256" key="2">
    <source>
        <dbReference type="ARBA" id="ARBA00022475"/>
    </source>
</evidence>
<accession>A0A1C7I439</accession>
<dbReference type="Pfam" id="PF01895">
    <property type="entry name" value="PhoU"/>
    <property type="match status" value="2"/>
</dbReference>
<dbReference type="Pfam" id="PF02690">
    <property type="entry name" value="Na_Pi_cotrans"/>
    <property type="match status" value="1"/>
</dbReference>
<organism evidence="8 9">
    <name type="scientific">Blautia pseudococcoides</name>
    <dbReference type="NCBI Taxonomy" id="1796616"/>
    <lineage>
        <taxon>Bacteria</taxon>
        <taxon>Bacillati</taxon>
        <taxon>Bacillota</taxon>
        <taxon>Clostridia</taxon>
        <taxon>Lachnospirales</taxon>
        <taxon>Lachnospiraceae</taxon>
        <taxon>Blautia</taxon>
    </lineage>
</organism>
<dbReference type="RefSeq" id="WP_065540612.1">
    <property type="nucleotide sequence ID" value="NZ_CP015405.2"/>
</dbReference>